<dbReference type="GO" id="GO:0008955">
    <property type="term" value="F:peptidoglycan glycosyltransferase activity"/>
    <property type="evidence" value="ECO:0007669"/>
    <property type="project" value="UniProtKB-EC"/>
</dbReference>
<dbReference type="PANTHER" id="PTHR32282">
    <property type="entry name" value="BINDING PROTEIN TRANSPEPTIDASE, PUTATIVE-RELATED"/>
    <property type="match status" value="1"/>
</dbReference>
<evidence type="ECO:0000259" key="16">
    <source>
        <dbReference type="Pfam" id="PF00912"/>
    </source>
</evidence>
<dbReference type="GO" id="GO:0008658">
    <property type="term" value="F:penicillin binding"/>
    <property type="evidence" value="ECO:0007669"/>
    <property type="project" value="InterPro"/>
</dbReference>
<dbReference type="InterPro" id="IPR012338">
    <property type="entry name" value="Beta-lactam/transpept-like"/>
</dbReference>
<comment type="catalytic activity">
    <reaction evidence="13">
        <text>Preferential cleavage: (Ac)2-L-Lys-D-Ala-|-D-Ala. Also transpeptidation of peptidyl-alanyl moieties that are N-acyl substituents of D-alanine.</text>
        <dbReference type="EC" id="3.4.16.4"/>
    </reaction>
</comment>
<evidence type="ECO:0000256" key="9">
    <source>
        <dbReference type="ARBA" id="ARBA00022960"/>
    </source>
</evidence>
<dbReference type="STRING" id="1774970.AUC70_01345"/>
<comment type="similarity">
    <text evidence="3">In the N-terminal section; belongs to the glycosyltransferase 51 family.</text>
</comment>
<keyword evidence="18" id="KW-1185">Reference proteome</keyword>
<evidence type="ECO:0000256" key="11">
    <source>
        <dbReference type="ARBA" id="ARBA00023268"/>
    </source>
</evidence>
<evidence type="ECO:0000256" key="5">
    <source>
        <dbReference type="ARBA" id="ARBA00022670"/>
    </source>
</evidence>
<dbReference type="GO" id="GO:0009002">
    <property type="term" value="F:serine-type D-Ala-D-Ala carboxypeptidase activity"/>
    <property type="evidence" value="ECO:0007669"/>
    <property type="project" value="UniProtKB-EC"/>
</dbReference>
<proteinExistence type="inferred from homology"/>
<dbReference type="AlphaFoldDB" id="A0A1E3VPY6"/>
<dbReference type="InterPro" id="IPR001264">
    <property type="entry name" value="Glyco_trans_51"/>
</dbReference>
<dbReference type="SUPFAM" id="SSF56601">
    <property type="entry name" value="beta-lactamase/transpeptidase-like"/>
    <property type="match status" value="1"/>
</dbReference>
<comment type="similarity">
    <text evidence="2">In the C-terminal section; belongs to the transpeptidase family.</text>
</comment>
<keyword evidence="8" id="KW-0378">Hydrolase</keyword>
<evidence type="ECO:0000256" key="4">
    <source>
        <dbReference type="ARBA" id="ARBA00022645"/>
    </source>
</evidence>
<evidence type="ECO:0000259" key="15">
    <source>
        <dbReference type="Pfam" id="PF00905"/>
    </source>
</evidence>
<evidence type="ECO:0000256" key="13">
    <source>
        <dbReference type="ARBA" id="ARBA00034000"/>
    </source>
</evidence>
<reference evidence="17 18" key="1">
    <citation type="journal article" date="2016" name="Environ. Microbiol.">
        <title>New Methyloceanibacter diversity from North Sea sediments includes methanotroph containing solely the soluble methane monooxygenase.</title>
        <authorList>
            <person name="Vekeman B."/>
            <person name="Kerckhof F.M."/>
            <person name="Cremers G."/>
            <person name="de Vos P."/>
            <person name="Vandamme P."/>
            <person name="Boon N."/>
            <person name="Op den Camp H.J."/>
            <person name="Heylen K."/>
        </authorList>
    </citation>
    <scope>NUCLEOTIDE SEQUENCE [LARGE SCALE GENOMIC DNA]</scope>
    <source>
        <strain evidence="17 18">R-67176</strain>
    </source>
</reference>
<dbReference type="SUPFAM" id="SSF53955">
    <property type="entry name" value="Lysozyme-like"/>
    <property type="match status" value="1"/>
</dbReference>
<evidence type="ECO:0000256" key="1">
    <source>
        <dbReference type="ARBA" id="ARBA00004752"/>
    </source>
</evidence>
<evidence type="ECO:0000256" key="12">
    <source>
        <dbReference type="ARBA" id="ARBA00023316"/>
    </source>
</evidence>
<comment type="pathway">
    <text evidence="1">Cell wall biogenesis; peptidoglycan biosynthesis.</text>
</comment>
<dbReference type="GO" id="GO:0030288">
    <property type="term" value="C:outer membrane-bounded periplasmic space"/>
    <property type="evidence" value="ECO:0007669"/>
    <property type="project" value="TreeGrafter"/>
</dbReference>
<keyword evidence="10" id="KW-0573">Peptidoglycan synthesis</keyword>
<keyword evidence="4" id="KW-0121">Carboxypeptidase</keyword>
<sequence length="635" mass="68317">MGTAKLGLVASLFGMLVLAGAVLFFISRVPDPLLATLDDRPPNVTVLAADGSVLAERGLRRGHIRVDVLPDYLIKAVLATEDRRFYDHWGVDVGGLIRASYRNFRAGSVVQGGSTITQQLAKNLFLKPERTVMRKLEELVYTAWLEQRFTKDEILELYLNRVYLGGGTYGVEAAARHYFGRSARDVTLAQSAVIAGLLKAPSRYAPTRSIKAASARAQVVLDNMVEAGFITAAEAQKAGQQPLRLQAKGDATGFPYAVDWVAELLPEYVGHHDDALVVQTTIDARLQRQAQESLRKLLDGKGRKLHAGEGAVVVLDPNTGAVRALVGGRSYKNSPYDRALNARRQPGSAFKPFVYLAALEAGYGPGSVAIDGPVNIRGWKPSNYTNTYKGRVSLRYALAHSINTVAVKLTADVGPARVAQTAQRLGVNSKLYAQPSLALGTSEVTLVELTGAYAPFANGGARVLPHVITHIRTEDGETLYTRQRSAVGRVVAPAHVAAMNEMMSAVVRDGTGRRAAIPRHPAGGKTGTTQNSRDAWFVGYTAHYVAGIWIGNDDNSPMQKVTGGSLPAELWHDIMLAAHKDKRPTALPSQRGPGMPWQGSGAVASRFPFLGNGPNGAAQRARPLFQRVMGFFGGG</sequence>
<dbReference type="FunFam" id="1.10.3810.10:FF:000001">
    <property type="entry name" value="Penicillin-binding protein 1A"/>
    <property type="match status" value="1"/>
</dbReference>
<dbReference type="GO" id="GO:0008360">
    <property type="term" value="P:regulation of cell shape"/>
    <property type="evidence" value="ECO:0007669"/>
    <property type="project" value="UniProtKB-KW"/>
</dbReference>
<keyword evidence="7" id="KW-0808">Transferase</keyword>
<evidence type="ECO:0000256" key="7">
    <source>
        <dbReference type="ARBA" id="ARBA00022679"/>
    </source>
</evidence>
<keyword evidence="11" id="KW-0511">Multifunctional enzyme</keyword>
<protein>
    <submittedName>
        <fullName evidence="17">Uncharacterized protein</fullName>
    </submittedName>
</protein>
<dbReference type="Pfam" id="PF00912">
    <property type="entry name" value="Transgly"/>
    <property type="match status" value="1"/>
</dbReference>
<evidence type="ECO:0000256" key="10">
    <source>
        <dbReference type="ARBA" id="ARBA00022984"/>
    </source>
</evidence>
<evidence type="ECO:0000313" key="18">
    <source>
        <dbReference type="Proteomes" id="UP000094172"/>
    </source>
</evidence>
<dbReference type="Proteomes" id="UP000094172">
    <property type="component" value="Unassembled WGS sequence"/>
</dbReference>
<feature type="domain" description="Glycosyl transferase family 51" evidence="16">
    <location>
        <begin position="58"/>
        <end position="224"/>
    </location>
</feature>
<keyword evidence="12" id="KW-0961">Cell wall biogenesis/degradation</keyword>
<dbReference type="GO" id="GO:0009252">
    <property type="term" value="P:peptidoglycan biosynthetic process"/>
    <property type="evidence" value="ECO:0007669"/>
    <property type="project" value="UniProtKB-UniPathway"/>
</dbReference>
<evidence type="ECO:0000313" key="17">
    <source>
        <dbReference type="EMBL" id="ODR95583.1"/>
    </source>
</evidence>
<dbReference type="InterPro" id="IPR023346">
    <property type="entry name" value="Lysozyme-like_dom_sf"/>
</dbReference>
<evidence type="ECO:0000256" key="3">
    <source>
        <dbReference type="ARBA" id="ARBA00007739"/>
    </source>
</evidence>
<evidence type="ECO:0000256" key="14">
    <source>
        <dbReference type="ARBA" id="ARBA00049902"/>
    </source>
</evidence>
<dbReference type="InterPro" id="IPR050396">
    <property type="entry name" value="Glycosyltr_51/Transpeptidase"/>
</dbReference>
<evidence type="ECO:0000256" key="2">
    <source>
        <dbReference type="ARBA" id="ARBA00007090"/>
    </source>
</evidence>
<organism evidence="17 18">
    <name type="scientific">Methyloceanibacter stevinii</name>
    <dbReference type="NCBI Taxonomy" id="1774970"/>
    <lineage>
        <taxon>Bacteria</taxon>
        <taxon>Pseudomonadati</taxon>
        <taxon>Pseudomonadota</taxon>
        <taxon>Alphaproteobacteria</taxon>
        <taxon>Hyphomicrobiales</taxon>
        <taxon>Hyphomicrobiaceae</taxon>
        <taxon>Methyloceanibacter</taxon>
    </lineage>
</organism>
<dbReference type="PANTHER" id="PTHR32282:SF33">
    <property type="entry name" value="PEPTIDOGLYCAN GLYCOSYLTRANSFERASE"/>
    <property type="match status" value="1"/>
</dbReference>
<dbReference type="Pfam" id="PF00905">
    <property type="entry name" value="Transpeptidase"/>
    <property type="match status" value="1"/>
</dbReference>
<comment type="catalytic activity">
    <reaction evidence="14">
        <text>[GlcNAc-(1-&gt;4)-Mur2Ac(oyl-L-Ala-gamma-D-Glu-L-Lys-D-Ala-D-Ala)](n)-di-trans,octa-cis-undecaprenyl diphosphate + beta-D-GlcNAc-(1-&gt;4)-Mur2Ac(oyl-L-Ala-gamma-D-Glu-L-Lys-D-Ala-D-Ala)-di-trans,octa-cis-undecaprenyl diphosphate = [GlcNAc-(1-&gt;4)-Mur2Ac(oyl-L-Ala-gamma-D-Glu-L-Lys-D-Ala-D-Ala)](n+1)-di-trans,octa-cis-undecaprenyl diphosphate + di-trans,octa-cis-undecaprenyl diphosphate + H(+)</text>
        <dbReference type="Rhea" id="RHEA:23708"/>
        <dbReference type="Rhea" id="RHEA-COMP:9602"/>
        <dbReference type="Rhea" id="RHEA-COMP:9603"/>
        <dbReference type="ChEBI" id="CHEBI:15378"/>
        <dbReference type="ChEBI" id="CHEBI:58405"/>
        <dbReference type="ChEBI" id="CHEBI:60033"/>
        <dbReference type="ChEBI" id="CHEBI:78435"/>
        <dbReference type="EC" id="2.4.99.28"/>
    </reaction>
</comment>
<dbReference type="Gene3D" id="1.10.3810.10">
    <property type="entry name" value="Biosynthetic peptidoglycan transglycosylase-like"/>
    <property type="match status" value="1"/>
</dbReference>
<feature type="domain" description="Penicillin-binding protein transpeptidase" evidence="15">
    <location>
        <begin position="310"/>
        <end position="543"/>
    </location>
</feature>
<dbReference type="RefSeq" id="WP_069443799.1">
    <property type="nucleotide sequence ID" value="NZ_LPWE01000010.1"/>
</dbReference>
<name>A0A1E3VPY6_9HYPH</name>
<dbReference type="NCBIfam" id="TIGR02074">
    <property type="entry name" value="PBP_1a_fam"/>
    <property type="match status" value="1"/>
</dbReference>
<dbReference type="EMBL" id="LPWE01000010">
    <property type="protein sequence ID" value="ODR95583.1"/>
    <property type="molecule type" value="Genomic_DNA"/>
</dbReference>
<dbReference type="InterPro" id="IPR036950">
    <property type="entry name" value="PBP_transglycosylase"/>
</dbReference>
<dbReference type="GO" id="GO:0006508">
    <property type="term" value="P:proteolysis"/>
    <property type="evidence" value="ECO:0007669"/>
    <property type="project" value="UniProtKB-KW"/>
</dbReference>
<dbReference type="InterPro" id="IPR001460">
    <property type="entry name" value="PCN-bd_Tpept"/>
</dbReference>
<keyword evidence="5" id="KW-0645">Protease</keyword>
<gene>
    <name evidence="17" type="ORF">AUC70_01345</name>
</gene>
<evidence type="ECO:0000256" key="8">
    <source>
        <dbReference type="ARBA" id="ARBA00022801"/>
    </source>
</evidence>
<keyword evidence="6" id="KW-0328">Glycosyltransferase</keyword>
<dbReference type="GO" id="GO:0071555">
    <property type="term" value="P:cell wall organization"/>
    <property type="evidence" value="ECO:0007669"/>
    <property type="project" value="UniProtKB-KW"/>
</dbReference>
<comment type="caution">
    <text evidence="17">The sequence shown here is derived from an EMBL/GenBank/DDBJ whole genome shotgun (WGS) entry which is preliminary data.</text>
</comment>
<keyword evidence="9" id="KW-0133">Cell shape</keyword>
<dbReference type="Gene3D" id="3.40.710.10">
    <property type="entry name" value="DD-peptidase/beta-lactamase superfamily"/>
    <property type="match status" value="1"/>
</dbReference>
<evidence type="ECO:0000256" key="6">
    <source>
        <dbReference type="ARBA" id="ARBA00022676"/>
    </source>
</evidence>
<dbReference type="UniPathway" id="UPA00219"/>
<accession>A0A1E3VPY6</accession>